<organism evidence="2 3">
    <name type="scientific">Plectus sambesii</name>
    <dbReference type="NCBI Taxonomy" id="2011161"/>
    <lineage>
        <taxon>Eukaryota</taxon>
        <taxon>Metazoa</taxon>
        <taxon>Ecdysozoa</taxon>
        <taxon>Nematoda</taxon>
        <taxon>Chromadorea</taxon>
        <taxon>Plectida</taxon>
        <taxon>Plectina</taxon>
        <taxon>Plectoidea</taxon>
        <taxon>Plectidae</taxon>
        <taxon>Plectus</taxon>
    </lineage>
</organism>
<evidence type="ECO:0000256" key="1">
    <source>
        <dbReference type="SAM" id="MobiDB-lite"/>
    </source>
</evidence>
<dbReference type="AlphaFoldDB" id="A0A914W820"/>
<protein>
    <submittedName>
        <fullName evidence="3">C2H2-type domain-containing protein</fullName>
    </submittedName>
</protein>
<evidence type="ECO:0000313" key="2">
    <source>
        <dbReference type="Proteomes" id="UP000887566"/>
    </source>
</evidence>
<name>A0A914W820_9BILA</name>
<accession>A0A914W820</accession>
<reference evidence="3" key="1">
    <citation type="submission" date="2022-11" db="UniProtKB">
        <authorList>
            <consortium name="WormBaseParasite"/>
        </authorList>
    </citation>
    <scope>IDENTIFICATION</scope>
</reference>
<dbReference type="WBParaSite" id="PSAMB.scaffold341size55839.g4855.t1">
    <property type="protein sequence ID" value="PSAMB.scaffold341size55839.g4855.t1"/>
    <property type="gene ID" value="PSAMB.scaffold341size55839.g4855"/>
</dbReference>
<feature type="compositionally biased region" description="Polar residues" evidence="1">
    <location>
        <begin position="111"/>
        <end position="127"/>
    </location>
</feature>
<keyword evidence="2" id="KW-1185">Reference proteome</keyword>
<feature type="region of interest" description="Disordered" evidence="1">
    <location>
        <begin position="81"/>
        <end position="133"/>
    </location>
</feature>
<dbReference type="Proteomes" id="UP000887566">
    <property type="component" value="Unplaced"/>
</dbReference>
<feature type="compositionally biased region" description="Low complexity" evidence="1">
    <location>
        <begin position="81"/>
        <end position="91"/>
    </location>
</feature>
<evidence type="ECO:0000313" key="3">
    <source>
        <dbReference type="WBParaSite" id="PSAMB.scaffold341size55839.g4855.t1"/>
    </source>
</evidence>
<sequence length="358" mass="39845">MDDSQIAHVMLPDEQTYQPNFLQGEQLIQYGLPVMQLSGRQQQQHLFGTLNSLMTAERHDAPDISALFLPLPGASSSDIPITTSSSIPSRSLAKEKKPTGSTAARLLAEQYSKNRSSHASQTDSPTTVAAPRVSARIGRMRQRLPPKKDGCLLCQTEVPENQRDRHVLRHHLKKPVYRCPLCTFASIAEPSIVRTHLRLKHREFDLAAVNCRQEFAQELAELTRQCFGPKKRFIRQSVAADSGAAPMNHSKKTKTKSRARAIAVDAVPIECKVCIAQTTVRSDQVKIHVAQCHLHLPYLYGCPKEGCAFGSYTCSKTVKTHVEKEHGLGTKIVSEVKKNRKEMKKSVIECFGESAWIG</sequence>
<proteinExistence type="predicted"/>